<evidence type="ECO:0000313" key="4">
    <source>
        <dbReference type="Proteomes" id="UP000831796"/>
    </source>
</evidence>
<dbReference type="Proteomes" id="UP000831796">
    <property type="component" value="Chromosome"/>
</dbReference>
<feature type="compositionally biased region" description="Low complexity" evidence="1">
    <location>
        <begin position="36"/>
        <end position="48"/>
    </location>
</feature>
<dbReference type="EMBL" id="CP095046">
    <property type="protein sequence ID" value="UOQ74083.1"/>
    <property type="molecule type" value="Genomic_DNA"/>
</dbReference>
<gene>
    <name evidence="3" type="ORF">MUN79_09425</name>
</gene>
<keyword evidence="4" id="KW-1185">Reference proteome</keyword>
<protein>
    <submittedName>
        <fullName evidence="3">Uncharacterized protein</fullName>
    </submittedName>
</protein>
<feature type="signal peptide" evidence="2">
    <location>
        <begin position="1"/>
        <end position="22"/>
    </location>
</feature>
<accession>A0A8T9QH00</accession>
<dbReference type="AlphaFoldDB" id="A0A8T9QH00"/>
<feature type="chain" id="PRO_5035792227" evidence="2">
    <location>
        <begin position="23"/>
        <end position="57"/>
    </location>
</feature>
<organism evidence="3 4">
    <name type="scientific">Hymenobacter cellulosilyticus</name>
    <dbReference type="NCBI Taxonomy" id="2932248"/>
    <lineage>
        <taxon>Bacteria</taxon>
        <taxon>Pseudomonadati</taxon>
        <taxon>Bacteroidota</taxon>
        <taxon>Cytophagia</taxon>
        <taxon>Cytophagales</taxon>
        <taxon>Hymenobacteraceae</taxon>
        <taxon>Hymenobacter</taxon>
    </lineage>
</organism>
<evidence type="ECO:0000256" key="1">
    <source>
        <dbReference type="SAM" id="MobiDB-lite"/>
    </source>
</evidence>
<evidence type="ECO:0000313" key="3">
    <source>
        <dbReference type="EMBL" id="UOQ74083.1"/>
    </source>
</evidence>
<evidence type="ECO:0000256" key="2">
    <source>
        <dbReference type="SAM" id="SignalP"/>
    </source>
</evidence>
<name>A0A8T9QH00_9BACT</name>
<reference evidence="3" key="1">
    <citation type="submission" date="2022-04" db="EMBL/GenBank/DDBJ databases">
        <title>Hymenobacter sp. isolated from the air.</title>
        <authorList>
            <person name="Won M."/>
            <person name="Lee C.-M."/>
            <person name="Woen H.-Y."/>
            <person name="Kwon S.-W."/>
        </authorList>
    </citation>
    <scope>NUCLEOTIDE SEQUENCE</scope>
    <source>
        <strain evidence="3">5116S-3</strain>
    </source>
</reference>
<keyword evidence="2" id="KW-0732">Signal</keyword>
<dbReference type="RefSeq" id="WP_244677427.1">
    <property type="nucleotide sequence ID" value="NZ_CP095046.1"/>
</dbReference>
<feature type="region of interest" description="Disordered" evidence="1">
    <location>
        <begin position="29"/>
        <end position="57"/>
    </location>
</feature>
<sequence>MRFSTSAARRLCLALSYLLLPAALLTQCTSENEDSPAPGGTTGAPPAAREAEVAIRR</sequence>
<proteinExistence type="predicted"/>
<dbReference type="KEGG" id="hcu:MUN79_09425"/>